<dbReference type="EMBL" id="WSZK01000001">
    <property type="protein sequence ID" value="MWG32897.1"/>
    <property type="molecule type" value="Genomic_DNA"/>
</dbReference>
<reference evidence="2 3" key="1">
    <citation type="submission" date="2019-12" db="EMBL/GenBank/DDBJ databases">
        <title>Halocatena pleomorpha gen. nov. sp. nov., an extremely halophilic archaeon of family Halobacteriaceae isolated from saltpan soil.</title>
        <authorList>
            <person name="Pal Y."/>
            <person name="Verma A."/>
            <person name="Krishnamurthi S."/>
            <person name="Kumar P."/>
        </authorList>
    </citation>
    <scope>NUCLEOTIDE SEQUENCE [LARGE SCALE GENOMIC DNA]</scope>
    <source>
        <strain evidence="2 3">JCM 16495</strain>
    </source>
</reference>
<dbReference type="PANTHER" id="PTHR43751">
    <property type="entry name" value="SULFATASE"/>
    <property type="match status" value="1"/>
</dbReference>
<accession>A0A6B0GFT6</accession>
<dbReference type="InterPro" id="IPR052701">
    <property type="entry name" value="GAG_Ulvan_Degrading_Sulfatases"/>
</dbReference>
<keyword evidence="2" id="KW-0378">Hydrolase</keyword>
<dbReference type="AlphaFoldDB" id="A0A6B0GFT6"/>
<evidence type="ECO:0000313" key="2">
    <source>
        <dbReference type="EMBL" id="MWG32897.1"/>
    </source>
</evidence>
<dbReference type="PANTHER" id="PTHR43751:SF3">
    <property type="entry name" value="SULFATASE N-TERMINAL DOMAIN-CONTAINING PROTEIN"/>
    <property type="match status" value="1"/>
</dbReference>
<protein>
    <submittedName>
        <fullName evidence="2">Sulfatase-like hydrolase/transferase</fullName>
    </submittedName>
</protein>
<dbReference type="SUPFAM" id="SSF53649">
    <property type="entry name" value="Alkaline phosphatase-like"/>
    <property type="match status" value="1"/>
</dbReference>
<dbReference type="Proteomes" id="UP000451471">
    <property type="component" value="Unassembled WGS sequence"/>
</dbReference>
<comment type="caution">
    <text evidence="2">The sequence shown here is derived from an EMBL/GenBank/DDBJ whole genome shotgun (WGS) entry which is preliminary data.</text>
</comment>
<keyword evidence="3" id="KW-1185">Reference proteome</keyword>
<dbReference type="InterPro" id="IPR000917">
    <property type="entry name" value="Sulfatase_N"/>
</dbReference>
<proteinExistence type="predicted"/>
<dbReference type="RefSeq" id="WP_158202632.1">
    <property type="nucleotide sequence ID" value="NZ_WSZK01000001.1"/>
</dbReference>
<evidence type="ECO:0000313" key="3">
    <source>
        <dbReference type="Proteomes" id="UP000451471"/>
    </source>
</evidence>
<dbReference type="GO" id="GO:0016787">
    <property type="term" value="F:hydrolase activity"/>
    <property type="evidence" value="ECO:0007669"/>
    <property type="project" value="UniProtKB-KW"/>
</dbReference>
<gene>
    <name evidence="2" type="ORF">GQS65_00045</name>
</gene>
<evidence type="ECO:0000259" key="1">
    <source>
        <dbReference type="Pfam" id="PF00884"/>
    </source>
</evidence>
<keyword evidence="2" id="KW-0808">Transferase</keyword>
<organism evidence="2 3">
    <name type="scientific">Halomarina oriensis</name>
    <dbReference type="NCBI Taxonomy" id="671145"/>
    <lineage>
        <taxon>Archaea</taxon>
        <taxon>Methanobacteriati</taxon>
        <taxon>Methanobacteriota</taxon>
        <taxon>Stenosarchaea group</taxon>
        <taxon>Halobacteria</taxon>
        <taxon>Halobacteriales</taxon>
        <taxon>Natronomonadaceae</taxon>
        <taxon>Halomarina</taxon>
    </lineage>
</organism>
<dbReference type="Gene3D" id="3.40.720.10">
    <property type="entry name" value="Alkaline Phosphatase, subunit A"/>
    <property type="match status" value="2"/>
</dbReference>
<feature type="domain" description="Sulfatase N-terminal" evidence="1">
    <location>
        <begin position="119"/>
        <end position="257"/>
    </location>
</feature>
<dbReference type="OrthoDB" id="3164at2157"/>
<dbReference type="GO" id="GO:0016740">
    <property type="term" value="F:transferase activity"/>
    <property type="evidence" value="ECO:0007669"/>
    <property type="project" value="UniProtKB-KW"/>
</dbReference>
<dbReference type="Pfam" id="PF00884">
    <property type="entry name" value="Sulfatase"/>
    <property type="match status" value="1"/>
</dbReference>
<name>A0A6B0GFT6_9EURY</name>
<sequence length="397" mass="44004">MAGLSEFSSHDEVENVVVFIADSLRHDSLPTRIADRGVTARTISASTYTATSVPSMMTGVYPARHRVWNFEGVLDEPPELLAGPNAGMDLRNVWVDIDDPAQKPPNRVLRLKHECYYETADEPFTTIIHEKGAHAPYDFFNVPWTNSPEYFEHYADRREEIPEQYETGAETAADRFLDVVEDLEDRGLFENTLVVFTSDHGELLGEAERGGVYAHGSPICPELVEVPTVFMGAGLPEGEELDGVVSGVDLAPTLMGAQGRTPSEHVDGVDLWTETPDDDRIVRADFWANAGRVRYGGSSAWDRNGGVVYHHESAPERLLFALHRKWFKGAQAPANRPRSLAPVLGLLRTYGPQEVVYGDPDVERARNHLVAKFSFGGDDTDVEAVPKDQLRALGYVE</sequence>
<dbReference type="InterPro" id="IPR017850">
    <property type="entry name" value="Alkaline_phosphatase_core_sf"/>
</dbReference>